<sequence>MDTNTQPGAIELIRLTCFTQSVSVRLRSTAPTHEGNGVRYYAADAVITSDFVNGTVPLGFDSDDLTDWGLLLNAAAEAERDGALDDPFKADWPRAGRTAYLRFIAHDPYLVEVHDGPSTRIVVSVPLDMGEEWIAESRERLTAARAALGE</sequence>
<comment type="caution">
    <text evidence="1">The sequence shown here is derived from an EMBL/GenBank/DDBJ whole genome shotgun (WGS) entry which is preliminary data.</text>
</comment>
<evidence type="ECO:0000313" key="1">
    <source>
        <dbReference type="EMBL" id="GHH59265.1"/>
    </source>
</evidence>
<organism evidence="1 2">
    <name type="scientific">Kitasatospora indigofera</name>
    <dbReference type="NCBI Taxonomy" id="67307"/>
    <lineage>
        <taxon>Bacteria</taxon>
        <taxon>Bacillati</taxon>
        <taxon>Actinomycetota</taxon>
        <taxon>Actinomycetes</taxon>
        <taxon>Kitasatosporales</taxon>
        <taxon>Streptomycetaceae</taxon>
        <taxon>Kitasatospora</taxon>
    </lineage>
</organism>
<keyword evidence="2" id="KW-1185">Reference proteome</keyword>
<dbReference type="AlphaFoldDB" id="A0A919FAT7"/>
<dbReference type="RefSeq" id="WP_190208806.1">
    <property type="nucleotide sequence ID" value="NZ_BNBO01000001.1"/>
</dbReference>
<reference evidence="1" key="2">
    <citation type="submission" date="2020-09" db="EMBL/GenBank/DDBJ databases">
        <authorList>
            <person name="Sun Q."/>
            <person name="Ohkuma M."/>
        </authorList>
    </citation>
    <scope>NUCLEOTIDE SEQUENCE</scope>
    <source>
        <strain evidence="1">JCM 4646</strain>
    </source>
</reference>
<gene>
    <name evidence="1" type="ORF">GCM10018781_02170</name>
</gene>
<proteinExistence type="predicted"/>
<evidence type="ECO:0000313" key="2">
    <source>
        <dbReference type="Proteomes" id="UP000617734"/>
    </source>
</evidence>
<dbReference type="GeneID" id="95350771"/>
<protein>
    <submittedName>
        <fullName evidence="1">Uncharacterized protein</fullName>
    </submittedName>
</protein>
<reference evidence="1" key="1">
    <citation type="journal article" date="2014" name="Int. J. Syst. Evol. Microbiol.">
        <title>Complete genome sequence of Corynebacterium casei LMG S-19264T (=DSM 44701T), isolated from a smear-ripened cheese.</title>
        <authorList>
            <consortium name="US DOE Joint Genome Institute (JGI-PGF)"/>
            <person name="Walter F."/>
            <person name="Albersmeier A."/>
            <person name="Kalinowski J."/>
            <person name="Ruckert C."/>
        </authorList>
    </citation>
    <scope>NUCLEOTIDE SEQUENCE</scope>
    <source>
        <strain evidence="1">JCM 4646</strain>
    </source>
</reference>
<dbReference type="InterPro" id="IPR046003">
    <property type="entry name" value="DUF5959"/>
</dbReference>
<name>A0A919FAT7_9ACTN</name>
<dbReference type="Pfam" id="PF19384">
    <property type="entry name" value="DUF5959"/>
    <property type="match status" value="1"/>
</dbReference>
<accession>A0A919FAT7</accession>
<dbReference type="Proteomes" id="UP000617734">
    <property type="component" value="Unassembled WGS sequence"/>
</dbReference>
<dbReference type="EMBL" id="BNBO01000001">
    <property type="protein sequence ID" value="GHH59265.1"/>
    <property type="molecule type" value="Genomic_DNA"/>
</dbReference>